<dbReference type="AlphaFoldDB" id="A0A1I2AU06"/>
<feature type="compositionally biased region" description="Basic and acidic residues" evidence="1">
    <location>
        <begin position="567"/>
        <end position="589"/>
    </location>
</feature>
<feature type="compositionally biased region" description="Acidic residues" evidence="1">
    <location>
        <begin position="406"/>
        <end position="415"/>
    </location>
</feature>
<dbReference type="Proteomes" id="UP000325289">
    <property type="component" value="Unassembled WGS sequence"/>
</dbReference>
<protein>
    <recommendedName>
        <fullName evidence="4">Lipoprotein</fullName>
    </recommendedName>
</protein>
<dbReference type="PROSITE" id="PS51257">
    <property type="entry name" value="PROKAR_LIPOPROTEIN"/>
    <property type="match status" value="1"/>
</dbReference>
<evidence type="ECO:0008006" key="4">
    <source>
        <dbReference type="Google" id="ProtNLM"/>
    </source>
</evidence>
<feature type="compositionally biased region" description="Acidic residues" evidence="1">
    <location>
        <begin position="492"/>
        <end position="502"/>
    </location>
</feature>
<feature type="region of interest" description="Disordered" evidence="1">
    <location>
        <begin position="83"/>
        <end position="143"/>
    </location>
</feature>
<keyword evidence="3" id="KW-1185">Reference proteome</keyword>
<organism evidence="2 3">
    <name type="scientific">Roseivivax sediminis</name>
    <dbReference type="NCBI Taxonomy" id="936889"/>
    <lineage>
        <taxon>Bacteria</taxon>
        <taxon>Pseudomonadati</taxon>
        <taxon>Pseudomonadota</taxon>
        <taxon>Alphaproteobacteria</taxon>
        <taxon>Rhodobacterales</taxon>
        <taxon>Roseobacteraceae</taxon>
        <taxon>Roseivivax</taxon>
    </lineage>
</organism>
<dbReference type="OrthoDB" id="7798282at2"/>
<feature type="compositionally biased region" description="Low complexity" evidence="1">
    <location>
        <begin position="192"/>
        <end position="211"/>
    </location>
</feature>
<proteinExistence type="predicted"/>
<dbReference type="RefSeq" id="WP_149756859.1">
    <property type="nucleotide sequence ID" value="NZ_FOMS01000010.1"/>
</dbReference>
<evidence type="ECO:0000313" key="3">
    <source>
        <dbReference type="Proteomes" id="UP000325289"/>
    </source>
</evidence>
<sequence>MVSTSKILTVSYGTFSCTLEGFDDSFDTMKAIAEYFRDLAQDDRYFGAEPPTPDAEMLARIAEREIARRVEARVQDGSVVLRPSLGQGAEGAGVATTAQTETAAAAAPEAVTAPAPAAAEPAPEAPPPEQRTLARAAETSSSFPAEAKIAGPETGADAANPGGLATLAAASGAFPPEADEASASPEWDTVAEDPAAALAVEEAVGAAGATPDADEIGAPDAAPADPKAFAGTDLHGPEPVTPATNPDDSISEKLRRIRAVVGTSAVGALVASADTEEDEGPRAHITLGDDIAEEEADAQPDTIFSDSIAAIMADSVSEEDQTADKERPETARARVLKVKQAEFDAAVAAGTLEAVEDDTRAEGPDPAGSSLSDEDEKDLARELAALEAELAGDEAPEADDTHALDDESDGIDDVVADAGPAEDASPEAEEDPADALADTDDRAAEIDEDDGTADAFERELDAAFSDLGFDTDEEAEADTPAGADQASTPAPEPDEGPEADDAELGHARRAVKLANPGRAMLTETPVEEDEGAVSRLMSDADREFEEPEGNRRRSAIAHLRAAVAATRADRLLGRRRDDAEAAEPYREDLASVVRPRRPQPAEDGAAASPRPARPAATRPAPLKLVAEQRVDTESAPAGASEERPAGAVRPRRIRRSAIEEAAPAPAAPGQSFADYADSVGARALPDLLEAAAAYMSYVEERPQFSRPQLMTKLREVEPAESSREDRLRSFGQLLREGKIAKLEGGRFTASDRIGFKPERAAG</sequence>
<feature type="compositionally biased region" description="Acidic residues" evidence="1">
    <location>
        <begin position="424"/>
        <end position="433"/>
    </location>
</feature>
<feature type="compositionally biased region" description="Low complexity" evidence="1">
    <location>
        <begin position="218"/>
        <end position="230"/>
    </location>
</feature>
<feature type="compositionally biased region" description="Low complexity" evidence="1">
    <location>
        <begin position="659"/>
        <end position="669"/>
    </location>
</feature>
<reference evidence="2 3" key="1">
    <citation type="submission" date="2016-10" db="EMBL/GenBank/DDBJ databases">
        <authorList>
            <person name="Varghese N."/>
            <person name="Submissions S."/>
        </authorList>
    </citation>
    <scope>NUCLEOTIDE SEQUENCE [LARGE SCALE GENOMIC DNA]</scope>
    <source>
        <strain evidence="3">YIM D21,KCTC 23444,ACCC 10710</strain>
    </source>
</reference>
<accession>A0A1I2AU06</accession>
<name>A0A1I2AU06_9RHOB</name>
<feature type="region of interest" description="Disordered" evidence="1">
    <location>
        <begin position="172"/>
        <end position="251"/>
    </location>
</feature>
<feature type="region of interest" description="Disordered" evidence="1">
    <location>
        <begin position="349"/>
        <end position="672"/>
    </location>
</feature>
<feature type="compositionally biased region" description="Low complexity" evidence="1">
    <location>
        <begin position="556"/>
        <end position="566"/>
    </location>
</feature>
<feature type="compositionally biased region" description="Low complexity" evidence="1">
    <location>
        <begin position="92"/>
        <end position="122"/>
    </location>
</feature>
<evidence type="ECO:0000256" key="1">
    <source>
        <dbReference type="SAM" id="MobiDB-lite"/>
    </source>
</evidence>
<feature type="compositionally biased region" description="Low complexity" evidence="1">
    <location>
        <begin position="605"/>
        <end position="621"/>
    </location>
</feature>
<dbReference type="EMBL" id="FOMS01000010">
    <property type="protein sequence ID" value="SFE47451.1"/>
    <property type="molecule type" value="Genomic_DNA"/>
</dbReference>
<evidence type="ECO:0000313" key="2">
    <source>
        <dbReference type="EMBL" id="SFE47451.1"/>
    </source>
</evidence>
<gene>
    <name evidence="2" type="ORF">SAMN04515678_11064</name>
</gene>